<reference evidence="3 4" key="1">
    <citation type="journal article" date="2019" name="Int. J. Syst. Evol. Microbiol.">
        <title>The Global Catalogue of Microorganisms (GCM) 10K type strain sequencing project: providing services to taxonomists for standard genome sequencing and annotation.</title>
        <authorList>
            <consortium name="The Broad Institute Genomics Platform"/>
            <consortium name="The Broad Institute Genome Sequencing Center for Infectious Disease"/>
            <person name="Wu L."/>
            <person name="Ma J."/>
        </authorList>
    </citation>
    <scope>NUCLEOTIDE SEQUENCE [LARGE SCALE GENOMIC DNA]</scope>
    <source>
        <strain evidence="3 4">JCM 12696</strain>
    </source>
</reference>
<keyword evidence="4" id="KW-1185">Reference proteome</keyword>
<feature type="region of interest" description="Disordered" evidence="1">
    <location>
        <begin position="65"/>
        <end position="96"/>
    </location>
</feature>
<dbReference type="InterPro" id="IPR028096">
    <property type="entry name" value="EfeO_Cupredoxin"/>
</dbReference>
<dbReference type="CDD" id="cd13921">
    <property type="entry name" value="Amicyanin"/>
    <property type="match status" value="1"/>
</dbReference>
<dbReference type="InterPro" id="IPR008972">
    <property type="entry name" value="Cupredoxin"/>
</dbReference>
<dbReference type="RefSeq" id="WP_344268201.1">
    <property type="nucleotide sequence ID" value="NZ_BAAAKV010000001.1"/>
</dbReference>
<dbReference type="SUPFAM" id="SSF49503">
    <property type="entry name" value="Cupredoxins"/>
    <property type="match status" value="1"/>
</dbReference>
<organism evidence="3 4">
    <name type="scientific">Streptomyces hebeiensis</name>
    <dbReference type="NCBI Taxonomy" id="229486"/>
    <lineage>
        <taxon>Bacteria</taxon>
        <taxon>Bacillati</taxon>
        <taxon>Actinomycetota</taxon>
        <taxon>Actinomycetes</taxon>
        <taxon>Kitasatosporales</taxon>
        <taxon>Streptomycetaceae</taxon>
        <taxon>Streptomyces</taxon>
    </lineage>
</organism>
<name>A0ABN1UFZ1_9ACTN</name>
<dbReference type="PANTHER" id="PTHR36507:SF1">
    <property type="entry name" value="BLL1555 PROTEIN"/>
    <property type="match status" value="1"/>
</dbReference>
<dbReference type="Pfam" id="PF13473">
    <property type="entry name" value="Cupredoxin_1"/>
    <property type="match status" value="1"/>
</dbReference>
<dbReference type="Gene3D" id="2.60.40.420">
    <property type="entry name" value="Cupredoxins - blue copper proteins"/>
    <property type="match status" value="1"/>
</dbReference>
<accession>A0ABN1UFZ1</accession>
<comment type="caution">
    <text evidence="3">The sequence shown here is derived from an EMBL/GenBank/DDBJ whole genome shotgun (WGS) entry which is preliminary data.</text>
</comment>
<dbReference type="InterPro" id="IPR035668">
    <property type="entry name" value="Amicyanin"/>
</dbReference>
<protein>
    <submittedName>
        <fullName evidence="3">Cupredoxin family copper-binding protein</fullName>
    </submittedName>
</protein>
<feature type="domain" description="EfeO-type cupredoxin-like" evidence="2">
    <location>
        <begin position="88"/>
        <end position="176"/>
    </location>
</feature>
<sequence>MGERGPSAPGTGPHGLGATGSGPRGSGPYRARSGPHLGPHRSPLPRPAVVLAALCLSALVGCSHGPGGATRSPAPSSPSASAAPSSPSPSAPATGRARITIKDFTYRPARLTVTPGTRITVTNKDAVAHTVTATGKGFDTGTVGPGKTAAFTAPGTAGAYPYLCTIHPFMKGSLTVR</sequence>
<dbReference type="InterPro" id="IPR052721">
    <property type="entry name" value="ET_Amicyanin"/>
</dbReference>
<evidence type="ECO:0000256" key="1">
    <source>
        <dbReference type="SAM" id="MobiDB-lite"/>
    </source>
</evidence>
<dbReference type="Proteomes" id="UP001501371">
    <property type="component" value="Unassembled WGS sequence"/>
</dbReference>
<dbReference type="PANTHER" id="PTHR36507">
    <property type="entry name" value="BLL1555 PROTEIN"/>
    <property type="match status" value="1"/>
</dbReference>
<evidence type="ECO:0000259" key="2">
    <source>
        <dbReference type="Pfam" id="PF13473"/>
    </source>
</evidence>
<dbReference type="EMBL" id="BAAAKV010000001">
    <property type="protein sequence ID" value="GAA1148989.1"/>
    <property type="molecule type" value="Genomic_DNA"/>
</dbReference>
<feature type="compositionally biased region" description="Gly residues" evidence="1">
    <location>
        <begin position="12"/>
        <end position="25"/>
    </location>
</feature>
<proteinExistence type="predicted"/>
<evidence type="ECO:0000313" key="4">
    <source>
        <dbReference type="Proteomes" id="UP001501371"/>
    </source>
</evidence>
<feature type="compositionally biased region" description="Low complexity" evidence="1">
    <location>
        <begin position="69"/>
        <end position="85"/>
    </location>
</feature>
<evidence type="ECO:0000313" key="3">
    <source>
        <dbReference type="EMBL" id="GAA1148989.1"/>
    </source>
</evidence>
<feature type="region of interest" description="Disordered" evidence="1">
    <location>
        <begin position="1"/>
        <end position="43"/>
    </location>
</feature>
<gene>
    <name evidence="3" type="ORF">GCM10009654_00180</name>
</gene>